<dbReference type="PANTHER" id="PTHR42685:SF22">
    <property type="entry name" value="CONDITIONED MEDIUM FACTOR RECEPTOR 1"/>
    <property type="match status" value="1"/>
</dbReference>
<evidence type="ECO:0000313" key="3">
    <source>
        <dbReference type="Proteomes" id="UP000239590"/>
    </source>
</evidence>
<dbReference type="Proteomes" id="UP000239590">
    <property type="component" value="Unassembled WGS sequence"/>
</dbReference>
<dbReference type="OrthoDB" id="1142316at2"/>
<keyword evidence="3" id="KW-1185">Reference proteome</keyword>
<dbReference type="EMBL" id="PTRA01000004">
    <property type="protein sequence ID" value="PQA55715.1"/>
    <property type="molecule type" value="Genomic_DNA"/>
</dbReference>
<feature type="domain" description="FAD-binding" evidence="1">
    <location>
        <begin position="5"/>
        <end position="309"/>
    </location>
</feature>
<dbReference type="Pfam" id="PF01494">
    <property type="entry name" value="FAD_binding_3"/>
    <property type="match status" value="1"/>
</dbReference>
<evidence type="ECO:0000259" key="1">
    <source>
        <dbReference type="Pfam" id="PF01494"/>
    </source>
</evidence>
<dbReference type="Gene3D" id="3.50.50.60">
    <property type="entry name" value="FAD/NAD(P)-binding domain"/>
    <property type="match status" value="1"/>
</dbReference>
<organism evidence="2 3">
    <name type="scientific">Siphonobacter curvatus</name>
    <dbReference type="NCBI Taxonomy" id="2094562"/>
    <lineage>
        <taxon>Bacteria</taxon>
        <taxon>Pseudomonadati</taxon>
        <taxon>Bacteroidota</taxon>
        <taxon>Cytophagia</taxon>
        <taxon>Cytophagales</taxon>
        <taxon>Cytophagaceae</taxon>
        <taxon>Siphonobacter</taxon>
    </lineage>
</organism>
<gene>
    <name evidence="2" type="ORF">C5O19_20115</name>
</gene>
<dbReference type="InterPro" id="IPR050407">
    <property type="entry name" value="Geranylgeranyl_reductase"/>
</dbReference>
<reference evidence="3" key="1">
    <citation type="submission" date="2018-02" db="EMBL/GenBank/DDBJ databases">
        <title>Genome sequencing of Solimonas sp. HR-BB.</title>
        <authorList>
            <person name="Lee Y."/>
            <person name="Jeon C.O."/>
        </authorList>
    </citation>
    <scope>NUCLEOTIDE SEQUENCE [LARGE SCALE GENOMIC DNA]</scope>
    <source>
        <strain evidence="3">HR-U</strain>
    </source>
</reference>
<dbReference type="SUPFAM" id="SSF51905">
    <property type="entry name" value="FAD/NAD(P)-binding domain"/>
    <property type="match status" value="1"/>
</dbReference>
<dbReference type="PANTHER" id="PTHR42685">
    <property type="entry name" value="GERANYLGERANYL DIPHOSPHATE REDUCTASE"/>
    <property type="match status" value="1"/>
</dbReference>
<dbReference type="AlphaFoldDB" id="A0A2S7IIE3"/>
<protein>
    <submittedName>
        <fullName evidence="2">FAD-dependent oxidoreductase</fullName>
    </submittedName>
</protein>
<comment type="caution">
    <text evidence="2">The sequence shown here is derived from an EMBL/GenBank/DDBJ whole genome shotgun (WGS) entry which is preliminary data.</text>
</comment>
<dbReference type="RefSeq" id="WP_104715173.1">
    <property type="nucleotide sequence ID" value="NZ_PTRA01000004.1"/>
</dbReference>
<name>A0A2S7IIE3_9BACT</name>
<evidence type="ECO:0000313" key="2">
    <source>
        <dbReference type="EMBL" id="PQA55715.1"/>
    </source>
</evidence>
<dbReference type="InterPro" id="IPR036188">
    <property type="entry name" value="FAD/NAD-bd_sf"/>
</dbReference>
<dbReference type="InterPro" id="IPR002938">
    <property type="entry name" value="FAD-bd"/>
</dbReference>
<dbReference type="GO" id="GO:0071949">
    <property type="term" value="F:FAD binding"/>
    <property type="evidence" value="ECO:0007669"/>
    <property type="project" value="InterPro"/>
</dbReference>
<proteinExistence type="predicted"/>
<accession>A0A2S7IIE3</accession>
<sequence>MPTQTDILIAGGGLAGLTAGLHLARQGFGVVVLEKQPYPQHKVCGEYISNEVRPYLTSLGIEVDTLNPARISKFLLTTLEGKSLRSALPLGGFGVSRYRLDAYLYQQARKAGVQIEQAHVQRIDFDGNRFTVTTSEDYLYEAPVVIAAYGKRSRLDSQTPLSPWMAVKAHYRVPFPDDLVSLHTFRGGYCGISQVEDEVVNACYLVQAEVFKPYKNPETFQQQVLSQNPFLRDFFERAEPLFDKPLAISQISFASKPAVENHVLRCGDTAGLIHPLCGNGMAMAIHSAKLAAEAITAFFHHADRSKLEAEYTRQWNQNFRNRLTAGRLVQSLLQRPVLTSLVMKSAPLFAGLLPAIVRQTHGKPFSYAPEYS</sequence>
<dbReference type="PRINTS" id="PR00420">
    <property type="entry name" value="RNGMNOXGNASE"/>
</dbReference>